<proteinExistence type="predicted"/>
<dbReference type="Proteomes" id="UP000050525">
    <property type="component" value="Unassembled WGS sequence"/>
</dbReference>
<name>A0A151N194_ALLMI</name>
<dbReference type="AlphaFoldDB" id="A0A151N194"/>
<dbReference type="EMBL" id="AKHW03004154">
    <property type="protein sequence ID" value="KYO30497.1"/>
    <property type="molecule type" value="Genomic_DNA"/>
</dbReference>
<organism evidence="1 2">
    <name type="scientific">Alligator mississippiensis</name>
    <name type="common">American alligator</name>
    <dbReference type="NCBI Taxonomy" id="8496"/>
    <lineage>
        <taxon>Eukaryota</taxon>
        <taxon>Metazoa</taxon>
        <taxon>Chordata</taxon>
        <taxon>Craniata</taxon>
        <taxon>Vertebrata</taxon>
        <taxon>Euteleostomi</taxon>
        <taxon>Archelosauria</taxon>
        <taxon>Archosauria</taxon>
        <taxon>Crocodylia</taxon>
        <taxon>Alligatoridae</taxon>
        <taxon>Alligatorinae</taxon>
        <taxon>Alligator</taxon>
    </lineage>
</organism>
<sequence>MQACFCRHILNLSTCESLCPTEIDSLCQGKDGSSGQKTGFLTAERRSTVTPEQYTCTSVSINERIMQLDVNTDSGTPTLLSICEPTLDYSKQQKDYFYSQLEQIIKIFPARNRLSVLGDVNVHVGYATSWVIFRKLSWTELAKGGKQPCNE</sequence>
<keyword evidence="2" id="KW-1185">Reference proteome</keyword>
<gene>
    <name evidence="1" type="ORF">Y1Q_0008159</name>
</gene>
<reference evidence="1 2" key="1">
    <citation type="journal article" date="2012" name="Genome Biol.">
        <title>Sequencing three crocodilian genomes to illuminate the evolution of archosaurs and amniotes.</title>
        <authorList>
            <person name="St John J.A."/>
            <person name="Braun E.L."/>
            <person name="Isberg S.R."/>
            <person name="Miles L.G."/>
            <person name="Chong A.Y."/>
            <person name="Gongora J."/>
            <person name="Dalzell P."/>
            <person name="Moran C."/>
            <person name="Bed'hom B."/>
            <person name="Abzhanov A."/>
            <person name="Burgess S.C."/>
            <person name="Cooksey A.M."/>
            <person name="Castoe T.A."/>
            <person name="Crawford N.G."/>
            <person name="Densmore L.D."/>
            <person name="Drew J.C."/>
            <person name="Edwards S.V."/>
            <person name="Faircloth B.C."/>
            <person name="Fujita M.K."/>
            <person name="Greenwold M.J."/>
            <person name="Hoffmann F.G."/>
            <person name="Howard J.M."/>
            <person name="Iguchi T."/>
            <person name="Janes D.E."/>
            <person name="Khan S.Y."/>
            <person name="Kohno S."/>
            <person name="de Koning A.J."/>
            <person name="Lance S.L."/>
            <person name="McCarthy F.M."/>
            <person name="McCormack J.E."/>
            <person name="Merchant M.E."/>
            <person name="Peterson D.G."/>
            <person name="Pollock D.D."/>
            <person name="Pourmand N."/>
            <person name="Raney B.J."/>
            <person name="Roessler K.A."/>
            <person name="Sanford J.R."/>
            <person name="Sawyer R.H."/>
            <person name="Schmidt C.J."/>
            <person name="Triplett E.W."/>
            <person name="Tuberville T.D."/>
            <person name="Venegas-Anaya M."/>
            <person name="Howard J.T."/>
            <person name="Jarvis E.D."/>
            <person name="Guillette L.J.Jr."/>
            <person name="Glenn T.C."/>
            <person name="Green R.E."/>
            <person name="Ray D.A."/>
        </authorList>
    </citation>
    <scope>NUCLEOTIDE SEQUENCE [LARGE SCALE GENOMIC DNA]</scope>
    <source>
        <strain evidence="1">KSC_2009_1</strain>
    </source>
</reference>
<comment type="caution">
    <text evidence="1">The sequence shown here is derived from an EMBL/GenBank/DDBJ whole genome shotgun (WGS) entry which is preliminary data.</text>
</comment>
<evidence type="ECO:0000313" key="2">
    <source>
        <dbReference type="Proteomes" id="UP000050525"/>
    </source>
</evidence>
<dbReference type="STRING" id="8496.A0A151N194"/>
<evidence type="ECO:0008006" key="3">
    <source>
        <dbReference type="Google" id="ProtNLM"/>
    </source>
</evidence>
<evidence type="ECO:0000313" key="1">
    <source>
        <dbReference type="EMBL" id="KYO30497.1"/>
    </source>
</evidence>
<protein>
    <recommendedName>
        <fullName evidence="3">Endonuclease/exonuclease/phosphatase domain-containing protein</fullName>
    </recommendedName>
</protein>
<accession>A0A151N194</accession>